<dbReference type="EMBL" id="UINC01049459">
    <property type="protein sequence ID" value="SVB61272.1"/>
    <property type="molecule type" value="Genomic_DNA"/>
</dbReference>
<evidence type="ECO:0000256" key="3">
    <source>
        <dbReference type="ARBA" id="ARBA00022571"/>
    </source>
</evidence>
<accession>A0A382FF64</accession>
<dbReference type="FunFam" id="3.40.1160.10:FF:000004">
    <property type="entry name" value="Acetylglutamate kinase"/>
    <property type="match status" value="1"/>
</dbReference>
<evidence type="ECO:0000256" key="7">
    <source>
        <dbReference type="ARBA" id="ARBA00022777"/>
    </source>
</evidence>
<evidence type="ECO:0000259" key="9">
    <source>
        <dbReference type="Pfam" id="PF00696"/>
    </source>
</evidence>
<dbReference type="PRINTS" id="PR00474">
    <property type="entry name" value="GLU5KINASE"/>
</dbReference>
<evidence type="ECO:0000313" key="10">
    <source>
        <dbReference type="EMBL" id="SVB61272.1"/>
    </source>
</evidence>
<evidence type="ECO:0000256" key="8">
    <source>
        <dbReference type="ARBA" id="ARBA00022840"/>
    </source>
</evidence>
<evidence type="ECO:0000256" key="2">
    <source>
        <dbReference type="ARBA" id="ARBA00013065"/>
    </source>
</evidence>
<dbReference type="InterPro" id="IPR001057">
    <property type="entry name" value="Glu/AcGlu_kinase"/>
</dbReference>
<keyword evidence="3" id="KW-0055">Arginine biosynthesis</keyword>
<dbReference type="GO" id="GO:0005524">
    <property type="term" value="F:ATP binding"/>
    <property type="evidence" value="ECO:0007669"/>
    <property type="project" value="UniProtKB-KW"/>
</dbReference>
<dbReference type="SUPFAM" id="SSF53633">
    <property type="entry name" value="Carbamate kinase-like"/>
    <property type="match status" value="1"/>
</dbReference>
<proteinExistence type="inferred from homology"/>
<dbReference type="Pfam" id="PF00696">
    <property type="entry name" value="AA_kinase"/>
    <property type="match status" value="1"/>
</dbReference>
<evidence type="ECO:0000256" key="4">
    <source>
        <dbReference type="ARBA" id="ARBA00022605"/>
    </source>
</evidence>
<feature type="domain" description="Aspartate/glutamate/uridylate kinase" evidence="9">
    <location>
        <begin position="25"/>
        <end position="261"/>
    </location>
</feature>
<evidence type="ECO:0000256" key="6">
    <source>
        <dbReference type="ARBA" id="ARBA00022741"/>
    </source>
</evidence>
<dbReference type="GO" id="GO:0003991">
    <property type="term" value="F:acetylglutamate kinase activity"/>
    <property type="evidence" value="ECO:0007669"/>
    <property type="project" value="UniProtKB-EC"/>
</dbReference>
<dbReference type="InterPro" id="IPR037528">
    <property type="entry name" value="ArgB"/>
</dbReference>
<dbReference type="NCBIfam" id="TIGR00761">
    <property type="entry name" value="argB"/>
    <property type="match status" value="1"/>
</dbReference>
<sequence length="286" mass="30263">MQELISKATTLLEALPYIQRFSGATFVVKYGGSFMDSPDEAVRTGVASDVVFLEAVEINPVVVHGGGKRISKALESAGVESRFVNGLRYTDAASVEIVDRVLTSEINPEIVDLINSLGGVAKGFAGTEIFTCKKHAPDGEDYGFVGELTGMNTTPLEECISKGITPVISPTARDEKGQIYNCNADIAAAQAAIALSAKRLVFMSDVPGLLRDPDDVESVIPHLNIVEVDELKQAGIIAKGMIPKVDSAVSAIGAGVDKVSFVDGRINHAVLLEIFTDKGVGTEIVK</sequence>
<dbReference type="InterPro" id="IPR036393">
    <property type="entry name" value="AceGlu_kinase-like_sf"/>
</dbReference>
<dbReference type="InterPro" id="IPR004662">
    <property type="entry name" value="AcgluKinase_fam"/>
</dbReference>
<dbReference type="PANTHER" id="PTHR23342">
    <property type="entry name" value="N-ACETYLGLUTAMATE SYNTHASE"/>
    <property type="match status" value="1"/>
</dbReference>
<dbReference type="GO" id="GO:0006526">
    <property type="term" value="P:L-arginine biosynthetic process"/>
    <property type="evidence" value="ECO:0007669"/>
    <property type="project" value="UniProtKB-KW"/>
</dbReference>
<dbReference type="InterPro" id="IPR001048">
    <property type="entry name" value="Asp/Glu/Uridylate_kinase"/>
</dbReference>
<name>A0A382FF64_9ZZZZ</name>
<dbReference type="HAMAP" id="MF_00082">
    <property type="entry name" value="ArgB"/>
    <property type="match status" value="1"/>
</dbReference>
<keyword evidence="8" id="KW-0067">ATP-binding</keyword>
<gene>
    <name evidence="10" type="ORF">METZ01_LOCUS214126</name>
</gene>
<dbReference type="PANTHER" id="PTHR23342:SF0">
    <property type="entry name" value="N-ACETYLGLUTAMATE SYNTHASE, MITOCHONDRIAL"/>
    <property type="match status" value="1"/>
</dbReference>
<keyword evidence="4" id="KW-0028">Amino-acid biosynthesis</keyword>
<keyword evidence="5" id="KW-0808">Transferase</keyword>
<dbReference type="GO" id="GO:0005737">
    <property type="term" value="C:cytoplasm"/>
    <property type="evidence" value="ECO:0007669"/>
    <property type="project" value="InterPro"/>
</dbReference>
<evidence type="ECO:0000256" key="5">
    <source>
        <dbReference type="ARBA" id="ARBA00022679"/>
    </source>
</evidence>
<reference evidence="10" key="1">
    <citation type="submission" date="2018-05" db="EMBL/GenBank/DDBJ databases">
        <authorList>
            <person name="Lanie J.A."/>
            <person name="Ng W.-L."/>
            <person name="Kazmierczak K.M."/>
            <person name="Andrzejewski T.M."/>
            <person name="Davidsen T.M."/>
            <person name="Wayne K.J."/>
            <person name="Tettelin H."/>
            <person name="Glass J.I."/>
            <person name="Rusch D."/>
            <person name="Podicherti R."/>
            <person name="Tsui H.-C.T."/>
            <person name="Winkler M.E."/>
        </authorList>
    </citation>
    <scope>NUCLEOTIDE SEQUENCE</scope>
</reference>
<organism evidence="10">
    <name type="scientific">marine metagenome</name>
    <dbReference type="NCBI Taxonomy" id="408172"/>
    <lineage>
        <taxon>unclassified sequences</taxon>
        <taxon>metagenomes</taxon>
        <taxon>ecological metagenomes</taxon>
    </lineage>
</organism>
<dbReference type="PIRSF" id="PIRSF000728">
    <property type="entry name" value="NAGK"/>
    <property type="match status" value="1"/>
</dbReference>
<evidence type="ECO:0000256" key="1">
    <source>
        <dbReference type="ARBA" id="ARBA00004828"/>
    </source>
</evidence>
<keyword evidence="7" id="KW-0418">Kinase</keyword>
<keyword evidence="6" id="KW-0547">Nucleotide-binding</keyword>
<protein>
    <recommendedName>
        <fullName evidence="2">acetylglutamate kinase</fullName>
        <ecNumber evidence="2">2.7.2.8</ecNumber>
    </recommendedName>
</protein>
<dbReference type="AlphaFoldDB" id="A0A382FF64"/>
<dbReference type="EC" id="2.7.2.8" evidence="2"/>
<comment type="pathway">
    <text evidence="1">Amino-acid biosynthesis; L-arginine biosynthesis; N(2)-acetyl-L-ornithine from L-glutamate: step 2/4.</text>
</comment>
<dbReference type="Gene3D" id="3.40.1160.10">
    <property type="entry name" value="Acetylglutamate kinase-like"/>
    <property type="match status" value="1"/>
</dbReference>